<feature type="domain" description="RNase H type-1" evidence="1">
    <location>
        <begin position="3"/>
        <end position="68"/>
    </location>
</feature>
<gene>
    <name evidence="2" type="ORF">J1N35_036973</name>
</gene>
<organism evidence="2 3">
    <name type="scientific">Gossypium stocksii</name>
    <dbReference type="NCBI Taxonomy" id="47602"/>
    <lineage>
        <taxon>Eukaryota</taxon>
        <taxon>Viridiplantae</taxon>
        <taxon>Streptophyta</taxon>
        <taxon>Embryophyta</taxon>
        <taxon>Tracheophyta</taxon>
        <taxon>Spermatophyta</taxon>
        <taxon>Magnoliopsida</taxon>
        <taxon>eudicotyledons</taxon>
        <taxon>Gunneridae</taxon>
        <taxon>Pentapetalae</taxon>
        <taxon>rosids</taxon>
        <taxon>malvids</taxon>
        <taxon>Malvales</taxon>
        <taxon>Malvaceae</taxon>
        <taxon>Malvoideae</taxon>
        <taxon>Gossypium</taxon>
    </lineage>
</organism>
<evidence type="ECO:0000259" key="1">
    <source>
        <dbReference type="Pfam" id="PF13456"/>
    </source>
</evidence>
<name>A0A9D3ZL95_9ROSI</name>
<dbReference type="EMBL" id="JAIQCV010000011">
    <property type="protein sequence ID" value="KAH1046189.1"/>
    <property type="molecule type" value="Genomic_DNA"/>
</dbReference>
<proteinExistence type="predicted"/>
<dbReference type="OrthoDB" id="1906820at2759"/>
<dbReference type="InterPro" id="IPR002156">
    <property type="entry name" value="RNaseH_domain"/>
</dbReference>
<evidence type="ECO:0000313" key="2">
    <source>
        <dbReference type="EMBL" id="KAH1046189.1"/>
    </source>
</evidence>
<keyword evidence="3" id="KW-1185">Reference proteome</keyword>
<accession>A0A9D3ZL95</accession>
<dbReference type="GO" id="GO:0004523">
    <property type="term" value="F:RNA-DNA hybrid ribonuclease activity"/>
    <property type="evidence" value="ECO:0007669"/>
    <property type="project" value="InterPro"/>
</dbReference>
<dbReference type="Proteomes" id="UP000828251">
    <property type="component" value="Unassembled WGS sequence"/>
</dbReference>
<dbReference type="AlphaFoldDB" id="A0A9D3ZL95"/>
<sequence length="121" mass="13397">MEGFVLGVCSRFNSSIFYSFAVEALACLQGMHFAIDIGFQCVILEGDSRAIVTKLNKAQRWSQPNEADMFVGWFTDQPENFGNAACQRVSGPLDLNISYSHGLSLISNQETLPQKSLTLQE</sequence>
<protein>
    <recommendedName>
        <fullName evidence="1">RNase H type-1 domain-containing protein</fullName>
    </recommendedName>
</protein>
<dbReference type="Pfam" id="PF13456">
    <property type="entry name" value="RVT_3"/>
    <property type="match status" value="1"/>
</dbReference>
<evidence type="ECO:0000313" key="3">
    <source>
        <dbReference type="Proteomes" id="UP000828251"/>
    </source>
</evidence>
<reference evidence="2 3" key="1">
    <citation type="journal article" date="2021" name="Plant Biotechnol. J.">
        <title>Multi-omics assisted identification of the key and species-specific regulatory components of drought-tolerant mechanisms in Gossypium stocksii.</title>
        <authorList>
            <person name="Yu D."/>
            <person name="Ke L."/>
            <person name="Zhang D."/>
            <person name="Wu Y."/>
            <person name="Sun Y."/>
            <person name="Mei J."/>
            <person name="Sun J."/>
            <person name="Sun Y."/>
        </authorList>
    </citation>
    <scope>NUCLEOTIDE SEQUENCE [LARGE SCALE GENOMIC DNA]</scope>
    <source>
        <strain evidence="3">cv. E1</strain>
        <tissue evidence="2">Leaf</tissue>
    </source>
</reference>
<dbReference type="GO" id="GO:0003676">
    <property type="term" value="F:nucleic acid binding"/>
    <property type="evidence" value="ECO:0007669"/>
    <property type="project" value="InterPro"/>
</dbReference>
<comment type="caution">
    <text evidence="2">The sequence shown here is derived from an EMBL/GenBank/DDBJ whole genome shotgun (WGS) entry which is preliminary data.</text>
</comment>